<accession>A0ACC0IDU0</accession>
<proteinExistence type="predicted"/>
<comment type="caution">
    <text evidence="1">The sequence shown here is derived from an EMBL/GenBank/DDBJ whole genome shotgun (WGS) entry which is preliminary data.</text>
</comment>
<name>A0ACC0IDU0_9ERIC</name>
<dbReference type="EMBL" id="CM045763">
    <property type="protein sequence ID" value="KAI8023748.1"/>
    <property type="molecule type" value="Genomic_DNA"/>
</dbReference>
<evidence type="ECO:0000313" key="2">
    <source>
        <dbReference type="Proteomes" id="UP001060215"/>
    </source>
</evidence>
<sequence length="259" mass="28356">MGSDEGVYAWVVANYALGTLGGDPLKTTGIIELGGASAQVTFVSSEPVPTEFSRIVQFGNTTYNLYSHSLLHFGQNAAFVLFRNHLLQEPQNQIPVLLVDIHMTRSLGLSLLVPWLKRVKTSRFATQGNFSECRSAALAAVAKGKRASVSNLMTAGQQFCEEDWQKLKMKYHSHEEGDLSAIASRLHILWPYSMTALELLWMMKGLGLLISGDIPLDWALGAFILQSTVNSDAEHPTWIAAVVGSDSSTLLLCLLSPLY</sequence>
<organism evidence="1 2">
    <name type="scientific">Camellia lanceoleosa</name>
    <dbReference type="NCBI Taxonomy" id="1840588"/>
    <lineage>
        <taxon>Eukaryota</taxon>
        <taxon>Viridiplantae</taxon>
        <taxon>Streptophyta</taxon>
        <taxon>Embryophyta</taxon>
        <taxon>Tracheophyta</taxon>
        <taxon>Spermatophyta</taxon>
        <taxon>Magnoliopsida</taxon>
        <taxon>eudicotyledons</taxon>
        <taxon>Gunneridae</taxon>
        <taxon>Pentapetalae</taxon>
        <taxon>asterids</taxon>
        <taxon>Ericales</taxon>
        <taxon>Theaceae</taxon>
        <taxon>Camellia</taxon>
    </lineage>
</organism>
<gene>
    <name evidence="1" type="ORF">LOK49_LG03G00456</name>
</gene>
<reference evidence="1 2" key="1">
    <citation type="journal article" date="2022" name="Plant J.">
        <title>Chromosome-level genome of Camellia lanceoleosa provides a valuable resource for understanding genome evolution and self-incompatibility.</title>
        <authorList>
            <person name="Gong W."/>
            <person name="Xiao S."/>
            <person name="Wang L."/>
            <person name="Liao Z."/>
            <person name="Chang Y."/>
            <person name="Mo W."/>
            <person name="Hu G."/>
            <person name="Li W."/>
            <person name="Zhao G."/>
            <person name="Zhu H."/>
            <person name="Hu X."/>
            <person name="Ji K."/>
            <person name="Xiang X."/>
            <person name="Song Q."/>
            <person name="Yuan D."/>
            <person name="Jin S."/>
            <person name="Zhang L."/>
        </authorList>
    </citation>
    <scope>NUCLEOTIDE SEQUENCE [LARGE SCALE GENOMIC DNA]</scope>
    <source>
        <strain evidence="1">SQ_2022a</strain>
    </source>
</reference>
<keyword evidence="2" id="KW-1185">Reference proteome</keyword>
<dbReference type="Proteomes" id="UP001060215">
    <property type="component" value="Chromosome 6"/>
</dbReference>
<evidence type="ECO:0000313" key="1">
    <source>
        <dbReference type="EMBL" id="KAI8023748.1"/>
    </source>
</evidence>
<protein>
    <submittedName>
        <fullName evidence="1">Apyrase 6</fullName>
    </submittedName>
</protein>